<proteinExistence type="predicted"/>
<evidence type="ECO:0000256" key="1">
    <source>
        <dbReference type="SAM" id="Phobius"/>
    </source>
</evidence>
<keyword evidence="1" id="KW-1133">Transmembrane helix</keyword>
<dbReference type="AlphaFoldDB" id="A0A3M7SEM4"/>
<evidence type="ECO:0000313" key="2">
    <source>
        <dbReference type="EMBL" id="RNA34263.1"/>
    </source>
</evidence>
<sequence>MKETWIGYDITKKSGRSRGVRVGTKNDKPLFEIDLWKLSNRIKDCLPRSIAIQSNQAKKLYDLKEKMQLLLQNVKELFRILFKKEQFIEKRNLGYSYEKVAADYNIDKKLVNTPYSLDSSYTMECLMMHNIGKSYEFGQIPKLLLTFQALRLGSIIALSFCGLIRSLFGPKVYLKADFSQFF</sequence>
<keyword evidence="1" id="KW-0472">Membrane</keyword>
<dbReference type="EMBL" id="REGN01001505">
    <property type="protein sequence ID" value="RNA34263.1"/>
    <property type="molecule type" value="Genomic_DNA"/>
</dbReference>
<keyword evidence="1" id="KW-0812">Transmembrane</keyword>
<dbReference type="Proteomes" id="UP000276133">
    <property type="component" value="Unassembled WGS sequence"/>
</dbReference>
<accession>A0A3M7SEM4</accession>
<keyword evidence="3" id="KW-1185">Reference proteome</keyword>
<feature type="transmembrane region" description="Helical" evidence="1">
    <location>
        <begin position="149"/>
        <end position="168"/>
    </location>
</feature>
<gene>
    <name evidence="2" type="ORF">BpHYR1_022121</name>
</gene>
<reference evidence="2 3" key="1">
    <citation type="journal article" date="2018" name="Sci. Rep.">
        <title>Genomic signatures of local adaptation to the degree of environmental predictability in rotifers.</title>
        <authorList>
            <person name="Franch-Gras L."/>
            <person name="Hahn C."/>
            <person name="Garcia-Roger E.M."/>
            <person name="Carmona M.J."/>
            <person name="Serra M."/>
            <person name="Gomez A."/>
        </authorList>
    </citation>
    <scope>NUCLEOTIDE SEQUENCE [LARGE SCALE GENOMIC DNA]</scope>
    <source>
        <strain evidence="2">HYR1</strain>
    </source>
</reference>
<organism evidence="2 3">
    <name type="scientific">Brachionus plicatilis</name>
    <name type="common">Marine rotifer</name>
    <name type="synonym">Brachionus muelleri</name>
    <dbReference type="NCBI Taxonomy" id="10195"/>
    <lineage>
        <taxon>Eukaryota</taxon>
        <taxon>Metazoa</taxon>
        <taxon>Spiralia</taxon>
        <taxon>Gnathifera</taxon>
        <taxon>Rotifera</taxon>
        <taxon>Eurotatoria</taxon>
        <taxon>Monogononta</taxon>
        <taxon>Pseudotrocha</taxon>
        <taxon>Ploima</taxon>
        <taxon>Brachionidae</taxon>
        <taxon>Brachionus</taxon>
    </lineage>
</organism>
<dbReference type="OrthoDB" id="10611782at2759"/>
<comment type="caution">
    <text evidence="2">The sequence shown here is derived from an EMBL/GenBank/DDBJ whole genome shotgun (WGS) entry which is preliminary data.</text>
</comment>
<protein>
    <submittedName>
        <fullName evidence="2">Uncharacterized protein</fullName>
    </submittedName>
</protein>
<name>A0A3M7SEM4_BRAPC</name>
<evidence type="ECO:0000313" key="3">
    <source>
        <dbReference type="Proteomes" id="UP000276133"/>
    </source>
</evidence>